<organism evidence="1 2">
    <name type="scientific">Petrolisthes manimaculis</name>
    <dbReference type="NCBI Taxonomy" id="1843537"/>
    <lineage>
        <taxon>Eukaryota</taxon>
        <taxon>Metazoa</taxon>
        <taxon>Ecdysozoa</taxon>
        <taxon>Arthropoda</taxon>
        <taxon>Crustacea</taxon>
        <taxon>Multicrustacea</taxon>
        <taxon>Malacostraca</taxon>
        <taxon>Eumalacostraca</taxon>
        <taxon>Eucarida</taxon>
        <taxon>Decapoda</taxon>
        <taxon>Pleocyemata</taxon>
        <taxon>Anomura</taxon>
        <taxon>Galatheoidea</taxon>
        <taxon>Porcellanidae</taxon>
        <taxon>Petrolisthes</taxon>
    </lineage>
</organism>
<evidence type="ECO:0000313" key="2">
    <source>
        <dbReference type="Proteomes" id="UP001292094"/>
    </source>
</evidence>
<sequence>MSGAGKEGVVELSERLSDTVSFLCFNQVNVGREFPLDTSRSTDHAGTPVLWCASNRRFLYVHFDTSKDRSSLPKHSERELGQWVRLKRPASSTKSVG</sequence>
<accession>A0AAE1P6H7</accession>
<comment type="caution">
    <text evidence="1">The sequence shown here is derived from an EMBL/GenBank/DDBJ whole genome shotgun (WGS) entry which is preliminary data.</text>
</comment>
<keyword evidence="2" id="KW-1185">Reference proteome</keyword>
<protein>
    <submittedName>
        <fullName evidence="1">Uncharacterized protein</fullName>
    </submittedName>
</protein>
<name>A0AAE1P6H7_9EUCA</name>
<dbReference type="EMBL" id="JAWZYT010002838">
    <property type="protein sequence ID" value="KAK4301722.1"/>
    <property type="molecule type" value="Genomic_DNA"/>
</dbReference>
<proteinExistence type="predicted"/>
<dbReference type="Proteomes" id="UP001292094">
    <property type="component" value="Unassembled WGS sequence"/>
</dbReference>
<dbReference type="AlphaFoldDB" id="A0AAE1P6H7"/>
<gene>
    <name evidence="1" type="ORF">Pmani_026153</name>
</gene>
<evidence type="ECO:0000313" key="1">
    <source>
        <dbReference type="EMBL" id="KAK4301722.1"/>
    </source>
</evidence>
<reference evidence="1" key="1">
    <citation type="submission" date="2023-11" db="EMBL/GenBank/DDBJ databases">
        <title>Genome assemblies of two species of porcelain crab, Petrolisthes cinctipes and Petrolisthes manimaculis (Anomura: Porcellanidae).</title>
        <authorList>
            <person name="Angst P."/>
        </authorList>
    </citation>
    <scope>NUCLEOTIDE SEQUENCE</scope>
    <source>
        <strain evidence="1">PB745_02</strain>
        <tissue evidence="1">Gill</tissue>
    </source>
</reference>